<reference evidence="3 4" key="1">
    <citation type="journal article" date="2018" name="J. Microbiol.">
        <title>Baekduia soli gen. nov., sp. nov., a novel bacterium isolated from the soil of Baekdu Mountain and proposal of a novel family name, Baekduiaceae fam. nov.</title>
        <authorList>
            <person name="An D.S."/>
            <person name="Siddiqi M.Z."/>
            <person name="Kim K.H."/>
            <person name="Yu H.S."/>
            <person name="Im W.T."/>
        </authorList>
    </citation>
    <scope>NUCLEOTIDE SEQUENCE [LARGE SCALE GENOMIC DNA]</scope>
    <source>
        <strain evidence="3 4">BR7-21</strain>
    </source>
</reference>
<dbReference type="RefSeq" id="WP_146917350.1">
    <property type="nucleotide sequence ID" value="NZ_CP042430.1"/>
</dbReference>
<feature type="region of interest" description="Disordered" evidence="1">
    <location>
        <begin position="30"/>
        <end position="59"/>
    </location>
</feature>
<proteinExistence type="predicted"/>
<evidence type="ECO:0000313" key="4">
    <source>
        <dbReference type="Proteomes" id="UP000321805"/>
    </source>
</evidence>
<name>A0A5B8U2N0_9ACTN</name>
<sequence length="313" mass="33660">MERAVVRRRRLAALAVVGLAALGAGVAVGASSGGGGRPDATERTASERAAPATQLPGGGRRLFPDRRVVAFYGNPRDPELGALGIGTPAHAARRLLAQARPYDRRTRHVLPALELISTVATAAPGPSGLYRDRMSAAMIDRYLAAARRVHALLVLDIQPGRGQFGPEIERLARWLREPDVGLALDPEWHVGPGQLPGKVIGSTDADVVNAAAGYLSRIVRERALPEKLLLVHRFTDGMITRDERLRPSPGVATVVNVDGFGSTVVKVAKYHAFIRRTPTLGRGFKLFYKEDVRTMAPGAVMALSPRPDVVVYE</sequence>
<evidence type="ECO:0000256" key="2">
    <source>
        <dbReference type="SAM" id="SignalP"/>
    </source>
</evidence>
<dbReference type="KEGG" id="bsol:FSW04_06035"/>
<evidence type="ECO:0000313" key="3">
    <source>
        <dbReference type="EMBL" id="QEC47191.1"/>
    </source>
</evidence>
<dbReference type="EMBL" id="CP042430">
    <property type="protein sequence ID" value="QEC47191.1"/>
    <property type="molecule type" value="Genomic_DNA"/>
</dbReference>
<evidence type="ECO:0000256" key="1">
    <source>
        <dbReference type="SAM" id="MobiDB-lite"/>
    </source>
</evidence>
<accession>A0A5B8U2N0</accession>
<keyword evidence="4" id="KW-1185">Reference proteome</keyword>
<keyword evidence="2" id="KW-0732">Signal</keyword>
<feature type="signal peptide" evidence="2">
    <location>
        <begin position="1"/>
        <end position="29"/>
    </location>
</feature>
<dbReference type="OrthoDB" id="9812120at2"/>
<protein>
    <recommendedName>
        <fullName evidence="5">Lipoprotein</fullName>
    </recommendedName>
</protein>
<dbReference type="AlphaFoldDB" id="A0A5B8U2N0"/>
<evidence type="ECO:0008006" key="5">
    <source>
        <dbReference type="Google" id="ProtNLM"/>
    </source>
</evidence>
<feature type="chain" id="PRO_5022780500" description="Lipoprotein" evidence="2">
    <location>
        <begin position="30"/>
        <end position="313"/>
    </location>
</feature>
<gene>
    <name evidence="3" type="ORF">FSW04_06035</name>
</gene>
<dbReference type="Proteomes" id="UP000321805">
    <property type="component" value="Chromosome"/>
</dbReference>
<organism evidence="3 4">
    <name type="scientific">Baekduia soli</name>
    <dbReference type="NCBI Taxonomy" id="496014"/>
    <lineage>
        <taxon>Bacteria</taxon>
        <taxon>Bacillati</taxon>
        <taxon>Actinomycetota</taxon>
        <taxon>Thermoleophilia</taxon>
        <taxon>Solirubrobacterales</taxon>
        <taxon>Baekduiaceae</taxon>
        <taxon>Baekduia</taxon>
    </lineage>
</organism>